<evidence type="ECO:0000256" key="1">
    <source>
        <dbReference type="ARBA" id="ARBA00022679"/>
    </source>
</evidence>
<dbReference type="PANTHER" id="PTHR31625">
    <property type="match status" value="1"/>
</dbReference>
<protein>
    <submittedName>
        <fullName evidence="3">Uncharacterized protein</fullName>
    </submittedName>
</protein>
<dbReference type="Proteomes" id="UP000324897">
    <property type="component" value="Chromosome 3"/>
</dbReference>
<reference evidence="3 4" key="1">
    <citation type="journal article" date="2019" name="Sci. Rep.">
        <title>A high-quality genome of Eragrostis curvula grass provides insights into Poaceae evolution and supports new strategies to enhance forage quality.</title>
        <authorList>
            <person name="Carballo J."/>
            <person name="Santos B.A.C.M."/>
            <person name="Zappacosta D."/>
            <person name="Garbus I."/>
            <person name="Selva J.P."/>
            <person name="Gallo C.A."/>
            <person name="Diaz A."/>
            <person name="Albertini E."/>
            <person name="Caccamo M."/>
            <person name="Echenique V."/>
        </authorList>
    </citation>
    <scope>NUCLEOTIDE SEQUENCE [LARGE SCALE GENOMIC DNA]</scope>
    <source>
        <strain evidence="4">cv. Victoria</strain>
        <tissue evidence="3">Leaf</tissue>
    </source>
</reference>
<dbReference type="GO" id="GO:0016747">
    <property type="term" value="F:acyltransferase activity, transferring groups other than amino-acyl groups"/>
    <property type="evidence" value="ECO:0007669"/>
    <property type="project" value="UniProtKB-ARBA"/>
</dbReference>
<dbReference type="SUPFAM" id="SSF52777">
    <property type="entry name" value="CoA-dependent acyltransferases"/>
    <property type="match status" value="1"/>
</dbReference>
<name>A0A5J9TMQ5_9POAL</name>
<proteinExistence type="predicted"/>
<gene>
    <name evidence="3" type="ORF">EJB05_46314</name>
</gene>
<organism evidence="3 4">
    <name type="scientific">Eragrostis curvula</name>
    <name type="common">weeping love grass</name>
    <dbReference type="NCBI Taxonomy" id="38414"/>
    <lineage>
        <taxon>Eukaryota</taxon>
        <taxon>Viridiplantae</taxon>
        <taxon>Streptophyta</taxon>
        <taxon>Embryophyta</taxon>
        <taxon>Tracheophyta</taxon>
        <taxon>Spermatophyta</taxon>
        <taxon>Magnoliopsida</taxon>
        <taxon>Liliopsida</taxon>
        <taxon>Poales</taxon>
        <taxon>Poaceae</taxon>
        <taxon>PACMAD clade</taxon>
        <taxon>Chloridoideae</taxon>
        <taxon>Eragrostideae</taxon>
        <taxon>Eragrostidinae</taxon>
        <taxon>Eragrostis</taxon>
    </lineage>
</organism>
<keyword evidence="4" id="KW-1185">Reference proteome</keyword>
<keyword evidence="2" id="KW-0012">Acyltransferase</keyword>
<comment type="caution">
    <text evidence="3">The sequence shown here is derived from an EMBL/GenBank/DDBJ whole genome shotgun (WGS) entry which is preliminary data.</text>
</comment>
<dbReference type="OrthoDB" id="679112at2759"/>
<dbReference type="InterPro" id="IPR023213">
    <property type="entry name" value="CAT-like_dom_sf"/>
</dbReference>
<feature type="non-terminal residue" evidence="3">
    <location>
        <position position="1"/>
    </location>
</feature>
<dbReference type="Pfam" id="PF02458">
    <property type="entry name" value="Transferase"/>
    <property type="match status" value="1"/>
</dbReference>
<sequence length="357" mass="38417">LILLPVWHSRGTDTSGHRRGARHRGVRAACPGAPRGAAAVPDARRAGDGGAVAVGVSILHAVADGHAVWQFMRAWSTAAQEGSFAAASLPPQTFDRSGVRHPKGDELISTFLRLFAPAMPMLSPSSASTFDTTQQSRRIFVLCAVEIQMLKQHIYQQIRSLTGSEPSKPPTTYVAISSLVWTSLVRAKPTQHDAGDDAHCMVRADCRRRLRPPLGDGFFGNCVKACYARARDGDLRGEAGGLAHAASAIQDAIREYLEELSDDPLSDIERCLAVHRGIPRGRLSAVGSSHRFMAYETDFGWGAPSRVELASVFQREMVTLLGAREEGAVQVSVALDRAVMEAFAGCFVVLSSTSRDG</sequence>
<dbReference type="InterPro" id="IPR051504">
    <property type="entry name" value="Plant_metabolite_acyltrans"/>
</dbReference>
<dbReference type="AlphaFoldDB" id="A0A5J9TMQ5"/>
<evidence type="ECO:0000313" key="3">
    <source>
        <dbReference type="EMBL" id="TVU12663.1"/>
    </source>
</evidence>
<evidence type="ECO:0000313" key="4">
    <source>
        <dbReference type="Proteomes" id="UP000324897"/>
    </source>
</evidence>
<keyword evidence="1" id="KW-0808">Transferase</keyword>
<evidence type="ECO:0000256" key="2">
    <source>
        <dbReference type="ARBA" id="ARBA00023315"/>
    </source>
</evidence>
<accession>A0A5J9TMQ5</accession>
<dbReference type="Gene3D" id="3.30.559.10">
    <property type="entry name" value="Chloramphenicol acetyltransferase-like domain"/>
    <property type="match status" value="2"/>
</dbReference>
<dbReference type="EMBL" id="RWGY01000039">
    <property type="protein sequence ID" value="TVU12663.1"/>
    <property type="molecule type" value="Genomic_DNA"/>
</dbReference>